<evidence type="ECO:0000313" key="3">
    <source>
        <dbReference type="Proteomes" id="UP000294419"/>
    </source>
</evidence>
<organism evidence="2 3">
    <name type="scientific">Chryseobacterium salivictor</name>
    <dbReference type="NCBI Taxonomy" id="2547600"/>
    <lineage>
        <taxon>Bacteria</taxon>
        <taxon>Pseudomonadati</taxon>
        <taxon>Bacteroidota</taxon>
        <taxon>Flavobacteriia</taxon>
        <taxon>Flavobacteriales</taxon>
        <taxon>Weeksellaceae</taxon>
        <taxon>Chryseobacterium group</taxon>
        <taxon>Chryseobacterium</taxon>
    </lineage>
</organism>
<protein>
    <submittedName>
        <fullName evidence="2">Uncharacterized protein</fullName>
    </submittedName>
</protein>
<dbReference type="RefSeq" id="WP_133439526.1">
    <property type="nucleotide sequence ID" value="NZ_CP037954.1"/>
</dbReference>
<reference evidence="2 3" key="1">
    <citation type="submission" date="2019-03" db="EMBL/GenBank/DDBJ databases">
        <authorList>
            <person name="Kim H."/>
            <person name="Yu S.-M."/>
        </authorList>
    </citation>
    <scope>NUCLEOTIDE SEQUENCE [LARGE SCALE GENOMIC DNA]</scope>
    <source>
        <strain evidence="2 3">NBC122</strain>
    </source>
</reference>
<dbReference type="Proteomes" id="UP000294419">
    <property type="component" value="Chromosome"/>
</dbReference>
<accession>A0A4P6ZEV1</accession>
<keyword evidence="3" id="KW-1185">Reference proteome</keyword>
<gene>
    <name evidence="2" type="ORF">NBC122_01230</name>
</gene>
<feature type="transmembrane region" description="Helical" evidence="1">
    <location>
        <begin position="58"/>
        <end position="79"/>
    </location>
</feature>
<keyword evidence="1" id="KW-0812">Transmembrane</keyword>
<dbReference type="EMBL" id="CP037954">
    <property type="protein sequence ID" value="QBO58057.1"/>
    <property type="molecule type" value="Genomic_DNA"/>
</dbReference>
<evidence type="ECO:0000256" key="1">
    <source>
        <dbReference type="SAM" id="Phobius"/>
    </source>
</evidence>
<evidence type="ECO:0000313" key="2">
    <source>
        <dbReference type="EMBL" id="QBO58057.1"/>
    </source>
</evidence>
<dbReference type="AlphaFoldDB" id="A0A4P6ZEV1"/>
<keyword evidence="1" id="KW-0472">Membrane</keyword>
<name>A0A4P6ZEV1_9FLAO</name>
<dbReference type="OrthoDB" id="1274231at2"/>
<proteinExistence type="predicted"/>
<dbReference type="KEGG" id="csal:NBC122_01230"/>
<keyword evidence="1" id="KW-1133">Transmembrane helix</keyword>
<sequence>MNPKNKKIIIAAFLILIALNAVAFYVIQEGIGIAKAIKNTENKEVLKSLEQKQIFSDVFPSLVFTIDIALIFFVCYLLIKMLFKSLKKSTPTQK</sequence>